<protein>
    <submittedName>
        <fullName evidence="1">Uncharacterized protein</fullName>
    </submittedName>
</protein>
<dbReference type="OrthoDB" id="20835at2759"/>
<name>A0A8J8NHP2_HALGN</name>
<dbReference type="PANTHER" id="PTHR34066:SF1">
    <property type="entry name" value="DUF1764 FAMILY PROTEIN"/>
    <property type="match status" value="1"/>
</dbReference>
<reference evidence="1" key="1">
    <citation type="submission" date="2019-06" db="EMBL/GenBank/DDBJ databases">
        <authorList>
            <person name="Zheng W."/>
        </authorList>
    </citation>
    <scope>NUCLEOTIDE SEQUENCE</scope>
    <source>
        <strain evidence="1">QDHG01</strain>
    </source>
</reference>
<dbReference type="Pfam" id="PF08576">
    <property type="entry name" value="DUF1764"/>
    <property type="match status" value="1"/>
</dbReference>
<evidence type="ECO:0000313" key="1">
    <source>
        <dbReference type="EMBL" id="TNV75376.1"/>
    </source>
</evidence>
<organism evidence="1 2">
    <name type="scientific">Halteria grandinella</name>
    <dbReference type="NCBI Taxonomy" id="5974"/>
    <lineage>
        <taxon>Eukaryota</taxon>
        <taxon>Sar</taxon>
        <taxon>Alveolata</taxon>
        <taxon>Ciliophora</taxon>
        <taxon>Intramacronucleata</taxon>
        <taxon>Spirotrichea</taxon>
        <taxon>Stichotrichia</taxon>
        <taxon>Sporadotrichida</taxon>
        <taxon>Halteriidae</taxon>
        <taxon>Halteria</taxon>
    </lineage>
</organism>
<dbReference type="AlphaFoldDB" id="A0A8J8NHP2"/>
<comment type="caution">
    <text evidence="1">The sequence shown here is derived from an EMBL/GenBank/DDBJ whole genome shotgun (WGS) entry which is preliminary data.</text>
</comment>
<dbReference type="EMBL" id="RRYP01015730">
    <property type="protein sequence ID" value="TNV75376.1"/>
    <property type="molecule type" value="Genomic_DNA"/>
</dbReference>
<keyword evidence="2" id="KW-1185">Reference proteome</keyword>
<accession>A0A8J8NHP2</accession>
<proteinExistence type="predicted"/>
<evidence type="ECO:0000313" key="2">
    <source>
        <dbReference type="Proteomes" id="UP000785679"/>
    </source>
</evidence>
<dbReference type="Proteomes" id="UP000785679">
    <property type="component" value="Unassembled WGS sequence"/>
</dbReference>
<sequence length="42" mass="4729">MKADKSGRKMTEDGYKIYSLDELNVGKGGDTEQCPFDCECCY</sequence>
<gene>
    <name evidence="1" type="ORF">FGO68_gene3754</name>
</gene>
<dbReference type="PANTHER" id="PTHR34066">
    <property type="entry name" value="GROWTH FACTOR 2"/>
    <property type="match status" value="1"/>
</dbReference>
<dbReference type="InterPro" id="IPR013885">
    <property type="entry name" value="DUF1764_euk"/>
</dbReference>